<protein>
    <submittedName>
        <fullName evidence="1">Uncharacterized protein</fullName>
    </submittedName>
</protein>
<organism evidence="1">
    <name type="scientific">marine sediment metagenome</name>
    <dbReference type="NCBI Taxonomy" id="412755"/>
    <lineage>
        <taxon>unclassified sequences</taxon>
        <taxon>metagenomes</taxon>
        <taxon>ecological metagenomes</taxon>
    </lineage>
</organism>
<dbReference type="EMBL" id="LAZR01020162">
    <property type="protein sequence ID" value="KKL89884.1"/>
    <property type="molecule type" value="Genomic_DNA"/>
</dbReference>
<comment type="caution">
    <text evidence="1">The sequence shown here is derived from an EMBL/GenBank/DDBJ whole genome shotgun (WGS) entry which is preliminary data.</text>
</comment>
<sequence>MPFECVRCGEYLDKDSGAPYQCPKCKAFDSFVRCKSRKIMNKENFDATTYYMLKDFMGKMFDVLEEKFEKYRDSWKTIPIGELRPKINEQIQIISDIISTDIDWDREQVKRKLLHIANYCFFLYSKLE</sequence>
<accession>A0A0F9FTV3</accession>
<dbReference type="AlphaFoldDB" id="A0A0F9FTV3"/>
<reference evidence="1" key="1">
    <citation type="journal article" date="2015" name="Nature">
        <title>Complex archaea that bridge the gap between prokaryotes and eukaryotes.</title>
        <authorList>
            <person name="Spang A."/>
            <person name="Saw J.H."/>
            <person name="Jorgensen S.L."/>
            <person name="Zaremba-Niedzwiedzka K."/>
            <person name="Martijn J."/>
            <person name="Lind A.E."/>
            <person name="van Eijk R."/>
            <person name="Schleper C."/>
            <person name="Guy L."/>
            <person name="Ettema T.J."/>
        </authorList>
    </citation>
    <scope>NUCLEOTIDE SEQUENCE</scope>
</reference>
<name>A0A0F9FTV3_9ZZZZ</name>
<evidence type="ECO:0000313" key="1">
    <source>
        <dbReference type="EMBL" id="KKL89884.1"/>
    </source>
</evidence>
<proteinExistence type="predicted"/>
<gene>
    <name evidence="1" type="ORF">LCGC14_1910180</name>
</gene>